<dbReference type="Proteomes" id="UP000250266">
    <property type="component" value="Unassembled WGS sequence"/>
</dbReference>
<feature type="domain" description="Heterokaryon incompatibility" evidence="1">
    <location>
        <begin position="204"/>
        <end position="351"/>
    </location>
</feature>
<gene>
    <name evidence="2" type="ORF">K432DRAFT_386690</name>
</gene>
<proteinExistence type="predicted"/>
<accession>A0A8E2DZN8</accession>
<sequence length="620" mass="70880">MGAEKWKDSSFQYDGWEHTFDNNFALDFLKSSPLSKPPAQLAPVQCCTCCALIGAADCQINLSDVTVGEKNCQLCALLLRTAKRHCNDYELKGSIVRKGSALESKRRGTKILRLYSDLECSADTGEDVQIGFPVLPEVENPARFALLRAWLSWCDHSHNCNKHNTASDAALPTRLLYIGDPDDPNYDPNFLRLDHAEKINGRKYISLSHCWGGADKNQFCTTQDNIDRRQEGFSILDLPKTFKDAIKVARELHVPYLWIDSLCIIQDGDNGKDWEHESNRMEEVFSGAYCTIAATSAVDSNAGFLDRNISSEYIYVQDASGRRFYIGTNIDDFDNDVDEARLNRRAWVMQEKVLSGRTIHFSANQTYFECGQGVYCESLTRLKSHYRKKHFLLDPTFPDRLIKSGNESTIEFIHFLFEDYSKRGLTMKTDRCVAMSGLEARIAAALGCQSRYGIFPRYLHRNLLWQSSDNKMERIEYKTQNVPSWSWMAYSGGIQFVDIHFGMVDWIGNLRFDEECESALITDVGKFRNCTMKPDGENYAILNFFRLRRGWIQYDVEAGKNLREERCVVIGKTSILGDDAKDYYILVVRPTSVDGEYTRVGVGMIQRDYVVRERLNVRVV</sequence>
<dbReference type="PANTHER" id="PTHR33112:SF10">
    <property type="entry name" value="TOL"/>
    <property type="match status" value="1"/>
</dbReference>
<name>A0A8E2DZN8_9PEZI</name>
<reference evidence="2 3" key="1">
    <citation type="journal article" date="2016" name="Nat. Commun.">
        <title>Ectomycorrhizal ecology is imprinted in the genome of the dominant symbiotic fungus Cenococcum geophilum.</title>
        <authorList>
            <consortium name="DOE Joint Genome Institute"/>
            <person name="Peter M."/>
            <person name="Kohler A."/>
            <person name="Ohm R.A."/>
            <person name="Kuo A."/>
            <person name="Krutzmann J."/>
            <person name="Morin E."/>
            <person name="Arend M."/>
            <person name="Barry K.W."/>
            <person name="Binder M."/>
            <person name="Choi C."/>
            <person name="Clum A."/>
            <person name="Copeland A."/>
            <person name="Grisel N."/>
            <person name="Haridas S."/>
            <person name="Kipfer T."/>
            <person name="LaButti K."/>
            <person name="Lindquist E."/>
            <person name="Lipzen A."/>
            <person name="Maire R."/>
            <person name="Meier B."/>
            <person name="Mihaltcheva S."/>
            <person name="Molinier V."/>
            <person name="Murat C."/>
            <person name="Poggeler S."/>
            <person name="Quandt C.A."/>
            <person name="Sperisen C."/>
            <person name="Tritt A."/>
            <person name="Tisserant E."/>
            <person name="Crous P.W."/>
            <person name="Henrissat B."/>
            <person name="Nehls U."/>
            <person name="Egli S."/>
            <person name="Spatafora J.W."/>
            <person name="Grigoriev I.V."/>
            <person name="Martin F.M."/>
        </authorList>
    </citation>
    <scope>NUCLEOTIDE SEQUENCE [LARGE SCALE GENOMIC DNA]</scope>
    <source>
        <strain evidence="2 3">CBS 459.81</strain>
    </source>
</reference>
<organism evidence="2 3">
    <name type="scientific">Lepidopterella palustris CBS 459.81</name>
    <dbReference type="NCBI Taxonomy" id="1314670"/>
    <lineage>
        <taxon>Eukaryota</taxon>
        <taxon>Fungi</taxon>
        <taxon>Dikarya</taxon>
        <taxon>Ascomycota</taxon>
        <taxon>Pezizomycotina</taxon>
        <taxon>Dothideomycetes</taxon>
        <taxon>Pleosporomycetidae</taxon>
        <taxon>Mytilinidiales</taxon>
        <taxon>Argynnaceae</taxon>
        <taxon>Lepidopterella</taxon>
    </lineage>
</organism>
<dbReference type="AlphaFoldDB" id="A0A8E2DZN8"/>
<evidence type="ECO:0000313" key="2">
    <source>
        <dbReference type="EMBL" id="OCK74646.1"/>
    </source>
</evidence>
<protein>
    <submittedName>
        <fullName evidence="2">HET-domain-containing protein</fullName>
    </submittedName>
</protein>
<dbReference type="Pfam" id="PF06985">
    <property type="entry name" value="HET"/>
    <property type="match status" value="1"/>
</dbReference>
<evidence type="ECO:0000313" key="3">
    <source>
        <dbReference type="Proteomes" id="UP000250266"/>
    </source>
</evidence>
<dbReference type="OrthoDB" id="4161196at2759"/>
<dbReference type="PANTHER" id="PTHR33112">
    <property type="entry name" value="DOMAIN PROTEIN, PUTATIVE-RELATED"/>
    <property type="match status" value="1"/>
</dbReference>
<dbReference type="InterPro" id="IPR010730">
    <property type="entry name" value="HET"/>
</dbReference>
<evidence type="ECO:0000259" key="1">
    <source>
        <dbReference type="Pfam" id="PF06985"/>
    </source>
</evidence>
<keyword evidence="3" id="KW-1185">Reference proteome</keyword>
<dbReference type="EMBL" id="KV745439">
    <property type="protein sequence ID" value="OCK74646.1"/>
    <property type="molecule type" value="Genomic_DNA"/>
</dbReference>